<dbReference type="Gene3D" id="3.40.640.10">
    <property type="entry name" value="Type I PLP-dependent aspartate aminotransferase-like (Major domain)"/>
    <property type="match status" value="1"/>
</dbReference>
<dbReference type="NCBIfam" id="NF007825">
    <property type="entry name" value="PRK10534.1"/>
    <property type="match status" value="1"/>
</dbReference>
<dbReference type="GO" id="GO:0006567">
    <property type="term" value="P:L-threonine catabolic process"/>
    <property type="evidence" value="ECO:0007669"/>
    <property type="project" value="TreeGrafter"/>
</dbReference>
<evidence type="ECO:0000256" key="1">
    <source>
        <dbReference type="ARBA" id="ARBA00001933"/>
    </source>
</evidence>
<proteinExistence type="inferred from homology"/>
<dbReference type="GO" id="GO:0006545">
    <property type="term" value="P:glycine biosynthetic process"/>
    <property type="evidence" value="ECO:0007669"/>
    <property type="project" value="TreeGrafter"/>
</dbReference>
<dbReference type="InterPro" id="IPR015421">
    <property type="entry name" value="PyrdxlP-dep_Trfase_major"/>
</dbReference>
<dbReference type="GO" id="GO:0008732">
    <property type="term" value="F:L-allo-threonine aldolase activity"/>
    <property type="evidence" value="ECO:0007669"/>
    <property type="project" value="UniProtKB-EC"/>
</dbReference>
<dbReference type="EC" id="4.1.2.49" evidence="7"/>
<dbReference type="PANTHER" id="PTHR48097">
    <property type="entry name" value="L-THREONINE ALDOLASE-RELATED"/>
    <property type="match status" value="1"/>
</dbReference>
<comment type="cofactor">
    <cofactor evidence="1">
        <name>pyridoxal 5'-phosphate</name>
        <dbReference type="ChEBI" id="CHEBI:597326"/>
    </cofactor>
</comment>
<comment type="similarity">
    <text evidence="2">Belongs to the threonine aldolase family.</text>
</comment>
<evidence type="ECO:0000256" key="2">
    <source>
        <dbReference type="ARBA" id="ARBA00006966"/>
    </source>
</evidence>
<evidence type="ECO:0000259" key="6">
    <source>
        <dbReference type="Pfam" id="PF01212"/>
    </source>
</evidence>
<comment type="caution">
    <text evidence="7">The sequence shown here is derived from an EMBL/GenBank/DDBJ whole genome shotgun (WGS) entry which is preliminary data.</text>
</comment>
<dbReference type="FunFam" id="3.90.1150.10:FF:000041">
    <property type="entry name" value="Low-specificity L-threonine aldolase"/>
    <property type="match status" value="1"/>
</dbReference>
<dbReference type="InterPro" id="IPR015424">
    <property type="entry name" value="PyrdxlP-dep_Trfase"/>
</dbReference>
<protein>
    <submittedName>
        <fullName evidence="7">L-allo-threonine aldolase</fullName>
        <ecNumber evidence="7">4.1.2.49</ecNumber>
    </submittedName>
</protein>
<dbReference type="NCBIfam" id="NF041359">
    <property type="entry name" value="GntG_guanitoxin"/>
    <property type="match status" value="1"/>
</dbReference>
<feature type="domain" description="Aromatic amino acid beta-eliminating lyase/threonine aldolase" evidence="6">
    <location>
        <begin position="7"/>
        <end position="290"/>
    </location>
</feature>
<name>A0A2H5Y487_9CHLR</name>
<dbReference type="Gene3D" id="3.90.1150.10">
    <property type="entry name" value="Aspartate Aminotransferase, domain 1"/>
    <property type="match status" value="1"/>
</dbReference>
<dbReference type="FunFam" id="3.40.640.10:FF:000030">
    <property type="entry name" value="Low-specificity L-threonine aldolase"/>
    <property type="match status" value="1"/>
</dbReference>
<dbReference type="CDD" id="cd06502">
    <property type="entry name" value="TA_like"/>
    <property type="match status" value="1"/>
</dbReference>
<feature type="modified residue" description="N6-(pyridoxal phosphate)lysine" evidence="5">
    <location>
        <position position="204"/>
    </location>
</feature>
<evidence type="ECO:0000256" key="4">
    <source>
        <dbReference type="ARBA" id="ARBA00023239"/>
    </source>
</evidence>
<dbReference type="PANTHER" id="PTHR48097:SF9">
    <property type="entry name" value="L-THREONINE ALDOLASE"/>
    <property type="match status" value="1"/>
</dbReference>
<reference evidence="8" key="1">
    <citation type="submission" date="2017-09" db="EMBL/GenBank/DDBJ databases">
        <title>Metaegenomics of thermophilic ammonia-oxidizing enrichment culture.</title>
        <authorList>
            <person name="Kato S."/>
            <person name="Suzuki K."/>
        </authorList>
    </citation>
    <scope>NUCLEOTIDE SEQUENCE [LARGE SCALE GENOMIC DNA]</scope>
</reference>
<evidence type="ECO:0000256" key="3">
    <source>
        <dbReference type="ARBA" id="ARBA00022898"/>
    </source>
</evidence>
<dbReference type="GO" id="GO:0005829">
    <property type="term" value="C:cytosol"/>
    <property type="evidence" value="ECO:0007669"/>
    <property type="project" value="TreeGrafter"/>
</dbReference>
<dbReference type="AlphaFoldDB" id="A0A2H5Y487"/>
<dbReference type="InterPro" id="IPR015422">
    <property type="entry name" value="PyrdxlP-dep_Trfase_small"/>
</dbReference>
<organism evidence="7 8">
    <name type="scientific">Candidatus Thermoflexus japonica</name>
    <dbReference type="NCBI Taxonomy" id="2035417"/>
    <lineage>
        <taxon>Bacteria</taxon>
        <taxon>Bacillati</taxon>
        <taxon>Chloroflexota</taxon>
        <taxon>Thermoflexia</taxon>
        <taxon>Thermoflexales</taxon>
        <taxon>Thermoflexaceae</taxon>
        <taxon>Thermoflexus</taxon>
    </lineage>
</organism>
<evidence type="ECO:0000256" key="5">
    <source>
        <dbReference type="PIRSR" id="PIRSR017617-1"/>
    </source>
</evidence>
<evidence type="ECO:0000313" key="8">
    <source>
        <dbReference type="Proteomes" id="UP000236642"/>
    </source>
</evidence>
<keyword evidence="3" id="KW-0663">Pyridoxal phosphate</keyword>
<gene>
    <name evidence="7" type="primary">ltaA</name>
    <name evidence="7" type="ORF">HRbin22_00480</name>
</gene>
<dbReference type="Proteomes" id="UP000236642">
    <property type="component" value="Unassembled WGS sequence"/>
</dbReference>
<dbReference type="SUPFAM" id="SSF53383">
    <property type="entry name" value="PLP-dependent transferases"/>
    <property type="match status" value="1"/>
</dbReference>
<evidence type="ECO:0000313" key="7">
    <source>
        <dbReference type="EMBL" id="GBD08247.1"/>
    </source>
</evidence>
<dbReference type="EMBL" id="BEHY01000006">
    <property type="protein sequence ID" value="GBD08247.1"/>
    <property type="molecule type" value="Genomic_DNA"/>
</dbReference>
<dbReference type="InterPro" id="IPR001597">
    <property type="entry name" value="ArAA_b-elim_lyase/Thr_aldolase"/>
</dbReference>
<accession>A0A2H5Y487</accession>
<dbReference type="InterPro" id="IPR023603">
    <property type="entry name" value="Low_specificity_L-TA-like"/>
</dbReference>
<dbReference type="PIRSF" id="PIRSF017617">
    <property type="entry name" value="Thr_aldolase"/>
    <property type="match status" value="1"/>
</dbReference>
<sequence>MLNGWIDLRSDTVTHPTPAMREAMARAEVGDDVFEEDPTVRRLEEAAAERMGKEAALFVASGTMANLVSLLTHCGRGDEVIVGDQAHTFLSEVGGMAALGGIHPRPIPNQPDGTLRLEDLEAAIRTEDVHHPRTRLIALENTHNRCMGAALTPEYMARVRALADRHGLKVHVDGARIFNAAVALGVPAAELARHADTVTFCLSKGLCAPVGSLICGPRDFIREARRIRKMVGGGMRQAGVLAAAGLVALETMVDRLAEDHRRARQLAEGLAEIPGIRIEAYRVQTNIVIFELDPRLPLEDEAFLAALADHRVRILRWGPRRFRAVTHYWIDDPDIDRALRAIAEVIGNASRGMSV</sequence>
<keyword evidence="4 7" id="KW-0456">Lyase</keyword>
<dbReference type="Pfam" id="PF01212">
    <property type="entry name" value="Beta_elim_lyase"/>
    <property type="match status" value="1"/>
</dbReference>